<accession>A0ABW3H1J1</accession>
<dbReference type="InterPro" id="IPR013718">
    <property type="entry name" value="COQ9_C"/>
</dbReference>
<dbReference type="Pfam" id="PF08511">
    <property type="entry name" value="COQ9"/>
    <property type="match status" value="1"/>
</dbReference>
<evidence type="ECO:0000313" key="8">
    <source>
        <dbReference type="EMBL" id="MFD0945313.1"/>
    </source>
</evidence>
<evidence type="ECO:0000256" key="1">
    <source>
        <dbReference type="ARBA" id="ARBA00004749"/>
    </source>
</evidence>
<dbReference type="Proteomes" id="UP001596977">
    <property type="component" value="Unassembled WGS sequence"/>
</dbReference>
<evidence type="ECO:0000256" key="4">
    <source>
        <dbReference type="ARBA" id="ARBA00022946"/>
    </source>
</evidence>
<keyword evidence="3" id="KW-0831">Ubiquinone biosynthesis</keyword>
<reference evidence="9" key="1">
    <citation type="journal article" date="2019" name="Int. J. Syst. Evol. Microbiol.">
        <title>The Global Catalogue of Microorganisms (GCM) 10K type strain sequencing project: providing services to taxonomists for standard genome sequencing and annotation.</title>
        <authorList>
            <consortium name="The Broad Institute Genomics Platform"/>
            <consortium name="The Broad Institute Genome Sequencing Center for Infectious Disease"/>
            <person name="Wu L."/>
            <person name="Ma J."/>
        </authorList>
    </citation>
    <scope>NUCLEOTIDE SEQUENCE [LARGE SCALE GENOMIC DNA]</scope>
    <source>
        <strain evidence="9">CCUG 62982</strain>
    </source>
</reference>
<feature type="domain" description="COQ9 C-terminal" evidence="7">
    <location>
        <begin position="123"/>
        <end position="192"/>
    </location>
</feature>
<evidence type="ECO:0000256" key="5">
    <source>
        <dbReference type="ARBA" id="ARBA00023121"/>
    </source>
</evidence>
<dbReference type="PANTHER" id="PTHR21427:SF19">
    <property type="entry name" value="UBIQUINONE BIOSYNTHESIS PROTEIN COQ9, MITOCHONDRIAL"/>
    <property type="match status" value="1"/>
</dbReference>
<dbReference type="PANTHER" id="PTHR21427">
    <property type="entry name" value="UBIQUINONE BIOSYNTHESIS PROTEIN COQ9, MITOCHONDRIAL"/>
    <property type="match status" value="1"/>
</dbReference>
<evidence type="ECO:0000256" key="2">
    <source>
        <dbReference type="ARBA" id="ARBA00010766"/>
    </source>
</evidence>
<proteinExistence type="inferred from homology"/>
<dbReference type="NCBIfam" id="TIGR02396">
    <property type="entry name" value="diverge_rpsU"/>
    <property type="match status" value="1"/>
</dbReference>
<dbReference type="RefSeq" id="WP_264942441.1">
    <property type="nucleotide sequence ID" value="NZ_JAPDRA010000001.1"/>
</dbReference>
<evidence type="ECO:0000256" key="6">
    <source>
        <dbReference type="ARBA" id="ARBA00058104"/>
    </source>
</evidence>
<evidence type="ECO:0000313" key="9">
    <source>
        <dbReference type="Proteomes" id="UP001596977"/>
    </source>
</evidence>
<dbReference type="InterPro" id="IPR012762">
    <property type="entry name" value="Ubiq_biosynth_COQ9"/>
</dbReference>
<keyword evidence="5" id="KW-0446">Lipid-binding</keyword>
<keyword evidence="9" id="KW-1185">Reference proteome</keyword>
<organism evidence="8 9">
    <name type="scientific">Sphingomonas canadensis</name>
    <dbReference type="NCBI Taxonomy" id="1219257"/>
    <lineage>
        <taxon>Bacteria</taxon>
        <taxon>Pseudomonadati</taxon>
        <taxon>Pseudomonadota</taxon>
        <taxon>Alphaproteobacteria</taxon>
        <taxon>Sphingomonadales</taxon>
        <taxon>Sphingomonadaceae</taxon>
        <taxon>Sphingomonas</taxon>
    </lineage>
</organism>
<sequence>MAALPPDPTLDELREAIAPLIAANAAFDGWTPAAAHAAAGTLGVDPGMADLCFPGGAMEMIDAWFAHIDRAMLEKLPADALAAMKIRERIAALVEARLALAAPHRESLRRALAILAMPQNAVRAARLGWRAADAMWRAAGDTATDYNHYTKRGILAGVYAATVAVFVQDDSEGHAETRAFLARRIDGIMRFEKAKGRLTGQGTHRPSLSRFIGRLRYPAV</sequence>
<gene>
    <name evidence="8" type="ORF">ACFQ1E_03065</name>
</gene>
<dbReference type="EMBL" id="JBHTJG010000001">
    <property type="protein sequence ID" value="MFD0945313.1"/>
    <property type="molecule type" value="Genomic_DNA"/>
</dbReference>
<name>A0ABW3H1J1_9SPHN</name>
<comment type="similarity">
    <text evidence="2">Belongs to the COQ9 family.</text>
</comment>
<keyword evidence="4" id="KW-0809">Transit peptide</keyword>
<evidence type="ECO:0000259" key="7">
    <source>
        <dbReference type="Pfam" id="PF08511"/>
    </source>
</evidence>
<comment type="pathway">
    <text evidence="1">Cofactor biosynthesis; ubiquinone biosynthesis.</text>
</comment>
<protein>
    <submittedName>
        <fullName evidence="8">COQ9 family protein</fullName>
    </submittedName>
</protein>
<comment type="function">
    <text evidence="6">Membrane-associated protein that warps the membrane surface to access and bind aromatic isoprenes with high specificity, including ubiquinone (CoQ) isoprene intermediates and presents them directly to COQ7, therefore facilitating the COQ7-mediated hydroxylase step. Participates in the biosynthesis of coenzyme Q, also named ubiquinone, an essential lipid-soluble electron transporter for aerobic cellular respiration.</text>
</comment>
<comment type="caution">
    <text evidence="8">The sequence shown here is derived from an EMBL/GenBank/DDBJ whole genome shotgun (WGS) entry which is preliminary data.</text>
</comment>
<dbReference type="Gene3D" id="1.10.357.10">
    <property type="entry name" value="Tetracycline Repressor, domain 2"/>
    <property type="match status" value="1"/>
</dbReference>
<evidence type="ECO:0000256" key="3">
    <source>
        <dbReference type="ARBA" id="ARBA00022688"/>
    </source>
</evidence>